<reference evidence="2" key="1">
    <citation type="journal article" date="2020" name="Fungal Divers.">
        <title>Resolving the Mortierellaceae phylogeny through synthesis of multi-gene phylogenetics and phylogenomics.</title>
        <authorList>
            <person name="Vandepol N."/>
            <person name="Liber J."/>
            <person name="Desiro A."/>
            <person name="Na H."/>
            <person name="Kennedy M."/>
            <person name="Barry K."/>
            <person name="Grigoriev I.V."/>
            <person name="Miller A.N."/>
            <person name="O'Donnell K."/>
            <person name="Stajich J.E."/>
            <person name="Bonito G."/>
        </authorList>
    </citation>
    <scope>NUCLEOTIDE SEQUENCE</scope>
    <source>
        <strain evidence="2">KOD948</strain>
    </source>
</reference>
<comment type="caution">
    <text evidence="2">The sequence shown here is derived from an EMBL/GenBank/DDBJ whole genome shotgun (WGS) entry which is preliminary data.</text>
</comment>
<evidence type="ECO:0000313" key="2">
    <source>
        <dbReference type="EMBL" id="KAG0254048.1"/>
    </source>
</evidence>
<feature type="region of interest" description="Disordered" evidence="1">
    <location>
        <begin position="205"/>
        <end position="257"/>
    </location>
</feature>
<protein>
    <submittedName>
        <fullName evidence="2">Uncharacterized protein</fullName>
    </submittedName>
</protein>
<accession>A0A9P6TZL4</accession>
<evidence type="ECO:0000256" key="1">
    <source>
        <dbReference type="SAM" id="MobiDB-lite"/>
    </source>
</evidence>
<feature type="region of interest" description="Disordered" evidence="1">
    <location>
        <begin position="1"/>
        <end position="39"/>
    </location>
</feature>
<feature type="compositionally biased region" description="Basic and acidic residues" evidence="1">
    <location>
        <begin position="10"/>
        <end position="24"/>
    </location>
</feature>
<dbReference type="OrthoDB" id="2403843at2759"/>
<evidence type="ECO:0000313" key="3">
    <source>
        <dbReference type="Proteomes" id="UP000726737"/>
    </source>
</evidence>
<dbReference type="Proteomes" id="UP000726737">
    <property type="component" value="Unassembled WGS sequence"/>
</dbReference>
<dbReference type="EMBL" id="JAAAJA010000422">
    <property type="protein sequence ID" value="KAG0254048.1"/>
    <property type="molecule type" value="Genomic_DNA"/>
</dbReference>
<gene>
    <name evidence="2" type="ORF">BG011_005992</name>
</gene>
<keyword evidence="3" id="KW-1185">Reference proteome</keyword>
<name>A0A9P6TZL4_9FUNG</name>
<proteinExistence type="predicted"/>
<organism evidence="2 3">
    <name type="scientific">Mortierella polycephala</name>
    <dbReference type="NCBI Taxonomy" id="41804"/>
    <lineage>
        <taxon>Eukaryota</taxon>
        <taxon>Fungi</taxon>
        <taxon>Fungi incertae sedis</taxon>
        <taxon>Mucoromycota</taxon>
        <taxon>Mortierellomycotina</taxon>
        <taxon>Mortierellomycetes</taxon>
        <taxon>Mortierellales</taxon>
        <taxon>Mortierellaceae</taxon>
        <taxon>Mortierella</taxon>
    </lineage>
</organism>
<dbReference type="AlphaFoldDB" id="A0A9P6TZL4"/>
<sequence>MAEIVNNNELPDHDKMSNAPRDEYDYSTAPPAPSMHPLALYQSAPNTNNTIINTNTNLVQNAAYHPTATTATISTPPKTNFSDMNRDNALVTGYGPLDYGYGMTPTATTYNANDVNMAPFMDSNVNSRGRRHSSVGEFFSGLMGRDDNNIYNCRMSRSRTRDNSTTHTRRRNSITKFFSPGKEEHAHESLGRRRSSTYLSMGFKTDTGGDEHKGPYADVSRSQAQHMERVRETEHNLGLTHNADGLPLPKENTGQRRRSSVAHILGFDKKLLAF</sequence>
<feature type="compositionally biased region" description="Basic and acidic residues" evidence="1">
    <location>
        <begin position="226"/>
        <end position="235"/>
    </location>
</feature>